<reference evidence="3 4" key="1">
    <citation type="submission" date="2016-03" db="EMBL/GenBank/DDBJ databases">
        <authorList>
            <person name="Ploux O."/>
        </authorList>
    </citation>
    <scope>NUCLEOTIDE SEQUENCE [LARGE SCALE GENOMIC DNA]</scope>
    <source>
        <strain evidence="3 4">URUG2</strain>
    </source>
</reference>
<gene>
    <name evidence="3" type="ORF">RCC_08886</name>
</gene>
<keyword evidence="2" id="KW-0812">Transmembrane</keyword>
<sequence>MSTSLGDFGKLPAELRTEIFLLVVLEKVHAIEPFPILPLSQTSRDIRWEVLPLFHNKGSFQYLKVLLSFFSPLEIQWTLHKRRKERDRIVSRGVPTPIVRNVQIAWQSTFDCLEEVSMSTKTVKGVQIANIQWTWRCDIRRGQQCWKCNVDPAHQIKLHDGREERGRRWFREYAPGSRGVSLTEIMAIEQWLLRSIDSARIPKYPTREKSSTSRVEGGDIGSRRPTPPISDSIIGLLFRELVLGVAGLLFMVCLAPVFFLYGIVLLLSEIRIR</sequence>
<dbReference type="AlphaFoldDB" id="A0A2D3V1A7"/>
<dbReference type="Proteomes" id="UP000225277">
    <property type="component" value="Unassembled WGS sequence"/>
</dbReference>
<feature type="region of interest" description="Disordered" evidence="1">
    <location>
        <begin position="207"/>
        <end position="226"/>
    </location>
</feature>
<name>A0A2D3V1A7_9PEZI</name>
<keyword evidence="4" id="KW-1185">Reference proteome</keyword>
<organism evidence="3 4">
    <name type="scientific">Ramularia collo-cygni</name>
    <dbReference type="NCBI Taxonomy" id="112498"/>
    <lineage>
        <taxon>Eukaryota</taxon>
        <taxon>Fungi</taxon>
        <taxon>Dikarya</taxon>
        <taxon>Ascomycota</taxon>
        <taxon>Pezizomycotina</taxon>
        <taxon>Dothideomycetes</taxon>
        <taxon>Dothideomycetidae</taxon>
        <taxon>Mycosphaerellales</taxon>
        <taxon>Mycosphaerellaceae</taxon>
        <taxon>Ramularia</taxon>
    </lineage>
</organism>
<evidence type="ECO:0000256" key="2">
    <source>
        <dbReference type="SAM" id="Phobius"/>
    </source>
</evidence>
<evidence type="ECO:0008006" key="5">
    <source>
        <dbReference type="Google" id="ProtNLM"/>
    </source>
</evidence>
<evidence type="ECO:0000313" key="3">
    <source>
        <dbReference type="EMBL" id="CZT23176.1"/>
    </source>
</evidence>
<keyword evidence="2" id="KW-0472">Membrane</keyword>
<evidence type="ECO:0000256" key="1">
    <source>
        <dbReference type="SAM" id="MobiDB-lite"/>
    </source>
</evidence>
<evidence type="ECO:0000313" key="4">
    <source>
        <dbReference type="Proteomes" id="UP000225277"/>
    </source>
</evidence>
<protein>
    <recommendedName>
        <fullName evidence="5">F-box domain-containing protein</fullName>
    </recommendedName>
</protein>
<keyword evidence="2" id="KW-1133">Transmembrane helix</keyword>
<accession>A0A2D3V1A7</accession>
<dbReference type="EMBL" id="FJUY01000015">
    <property type="protein sequence ID" value="CZT23176.1"/>
    <property type="molecule type" value="Genomic_DNA"/>
</dbReference>
<dbReference type="RefSeq" id="XP_023629900.1">
    <property type="nucleotide sequence ID" value="XM_023774132.1"/>
</dbReference>
<dbReference type="GeneID" id="35603966"/>
<feature type="transmembrane region" description="Helical" evidence="2">
    <location>
        <begin position="241"/>
        <end position="267"/>
    </location>
</feature>
<proteinExistence type="predicted"/>